<proteinExistence type="predicted"/>
<name>A0A8S5U8W0_9CAUD</name>
<organism evidence="1">
    <name type="scientific">Myoviridae sp. ctp7F23</name>
    <dbReference type="NCBI Taxonomy" id="2825174"/>
    <lineage>
        <taxon>Viruses</taxon>
        <taxon>Duplodnaviria</taxon>
        <taxon>Heunggongvirae</taxon>
        <taxon>Uroviricota</taxon>
        <taxon>Caudoviricetes</taxon>
    </lineage>
</organism>
<dbReference type="EMBL" id="BK016037">
    <property type="protein sequence ID" value="DAF90830.1"/>
    <property type="molecule type" value="Genomic_DNA"/>
</dbReference>
<sequence>MTCTTVRLPGLSTGAVTTVRVVRAGTSAVAHFVRFSIFTTLS</sequence>
<accession>A0A8S5U8W0</accession>
<protein>
    <submittedName>
        <fullName evidence="1">Uncharacterized protein</fullName>
    </submittedName>
</protein>
<evidence type="ECO:0000313" key="1">
    <source>
        <dbReference type="EMBL" id="DAF90830.1"/>
    </source>
</evidence>
<reference evidence="1" key="1">
    <citation type="journal article" date="2021" name="Proc. Natl. Acad. Sci. U.S.A.">
        <title>A Catalog of Tens of Thousands of Viruses from Human Metagenomes Reveals Hidden Associations with Chronic Diseases.</title>
        <authorList>
            <person name="Tisza M.J."/>
            <person name="Buck C.B."/>
        </authorList>
    </citation>
    <scope>NUCLEOTIDE SEQUENCE</scope>
    <source>
        <strain evidence="1">Ctp7F23</strain>
    </source>
</reference>